<dbReference type="Gene3D" id="1.10.10.60">
    <property type="entry name" value="Homeodomain-like"/>
    <property type="match status" value="2"/>
</dbReference>
<dbReference type="InterPro" id="IPR009057">
    <property type="entry name" value="Homeodomain-like_sf"/>
</dbReference>
<dbReference type="SMART" id="SM00448">
    <property type="entry name" value="REC"/>
    <property type="match status" value="1"/>
</dbReference>
<feature type="domain" description="Response regulatory" evidence="6">
    <location>
        <begin position="3"/>
        <end position="120"/>
    </location>
</feature>
<dbReference type="PANTHER" id="PTHR43280">
    <property type="entry name" value="ARAC-FAMILY TRANSCRIPTIONAL REGULATOR"/>
    <property type="match status" value="1"/>
</dbReference>
<feature type="modified residue" description="4-aspartylphosphate" evidence="4">
    <location>
        <position position="55"/>
    </location>
</feature>
<dbReference type="PROSITE" id="PS01124">
    <property type="entry name" value="HTH_ARAC_FAMILY_2"/>
    <property type="match status" value="1"/>
</dbReference>
<keyword evidence="4" id="KW-0597">Phosphoprotein</keyword>
<evidence type="ECO:0000259" key="6">
    <source>
        <dbReference type="PROSITE" id="PS50110"/>
    </source>
</evidence>
<reference evidence="7 8" key="1">
    <citation type="submission" date="2017-04" db="EMBL/GenBank/DDBJ databases">
        <authorList>
            <person name="Afonso C.L."/>
            <person name="Miller P.J."/>
            <person name="Scott M.A."/>
            <person name="Spackman E."/>
            <person name="Goraichik I."/>
            <person name="Dimitrov K.M."/>
            <person name="Suarez D.L."/>
            <person name="Swayne D.E."/>
        </authorList>
    </citation>
    <scope>NUCLEOTIDE SEQUENCE [LARGE SCALE GENOMIC DNA]</scope>
    <source>
        <strain evidence="7 8">DSM 5090</strain>
    </source>
</reference>
<dbReference type="GO" id="GO:0003700">
    <property type="term" value="F:DNA-binding transcription factor activity"/>
    <property type="evidence" value="ECO:0007669"/>
    <property type="project" value="InterPro"/>
</dbReference>
<dbReference type="SUPFAM" id="SSF46689">
    <property type="entry name" value="Homeodomain-like"/>
    <property type="match status" value="2"/>
</dbReference>
<evidence type="ECO:0000313" key="7">
    <source>
        <dbReference type="EMBL" id="SMC86931.1"/>
    </source>
</evidence>
<evidence type="ECO:0000256" key="2">
    <source>
        <dbReference type="ARBA" id="ARBA00023125"/>
    </source>
</evidence>
<dbReference type="InterPro" id="IPR011006">
    <property type="entry name" value="CheY-like_superfamily"/>
</dbReference>
<dbReference type="InterPro" id="IPR018062">
    <property type="entry name" value="HTH_AraC-typ_CS"/>
</dbReference>
<evidence type="ECO:0000256" key="1">
    <source>
        <dbReference type="ARBA" id="ARBA00023015"/>
    </source>
</evidence>
<evidence type="ECO:0000259" key="5">
    <source>
        <dbReference type="PROSITE" id="PS01124"/>
    </source>
</evidence>
<name>A0A1W2CP10_9FIRM</name>
<dbReference type="STRING" id="112901.SAMN04488500_11186"/>
<dbReference type="RefSeq" id="WP_084576327.1">
    <property type="nucleotide sequence ID" value="NZ_CP155572.1"/>
</dbReference>
<dbReference type="AlphaFoldDB" id="A0A1W2CP10"/>
<evidence type="ECO:0000256" key="3">
    <source>
        <dbReference type="ARBA" id="ARBA00023163"/>
    </source>
</evidence>
<proteinExistence type="predicted"/>
<dbReference type="CDD" id="cd17536">
    <property type="entry name" value="REC_YesN-like"/>
    <property type="match status" value="1"/>
</dbReference>
<keyword evidence="3" id="KW-0804">Transcription</keyword>
<dbReference type="EMBL" id="FWXI01000011">
    <property type="protein sequence ID" value="SMC86931.1"/>
    <property type="molecule type" value="Genomic_DNA"/>
</dbReference>
<accession>A0A1W2CP10</accession>
<dbReference type="Pfam" id="PF12833">
    <property type="entry name" value="HTH_18"/>
    <property type="match status" value="1"/>
</dbReference>
<dbReference type="OrthoDB" id="324626at2"/>
<keyword evidence="1" id="KW-0805">Transcription regulation</keyword>
<dbReference type="PANTHER" id="PTHR43280:SF28">
    <property type="entry name" value="HTH-TYPE TRANSCRIPTIONAL ACTIVATOR RHAS"/>
    <property type="match status" value="1"/>
</dbReference>
<keyword evidence="2" id="KW-0238">DNA-binding</keyword>
<dbReference type="SMART" id="SM00342">
    <property type="entry name" value="HTH_ARAC"/>
    <property type="match status" value="1"/>
</dbReference>
<sequence length="259" mass="29769">MYKLLIVEDVPLERRALRKIVQGRYFNINILEDAKNGIEAIEQAKLYRPDIILMDIRIPEISGLEAQKRIVKILPNVKTIILTAYNEFDYAQEAIKCGVVDYLLKPVRPEELVKAIDSAIVSLTKDLSGVSKGQSCASVDSDILRSVLNYIEHYCCAEINLNAVAEFVHLNPQYFSRYFKKEMGMTFTNYVMKLRVEKAKRLLADTNYPIYRIAADLGFSDPSYFNKVFVKYEKQPPYKYKQMISLQGVRGTGLRSKDE</sequence>
<dbReference type="SUPFAM" id="SSF52172">
    <property type="entry name" value="CheY-like"/>
    <property type="match status" value="1"/>
</dbReference>
<feature type="domain" description="HTH araC/xylS-type" evidence="5">
    <location>
        <begin position="145"/>
        <end position="243"/>
    </location>
</feature>
<dbReference type="Gene3D" id="3.40.50.2300">
    <property type="match status" value="1"/>
</dbReference>
<dbReference type="InterPro" id="IPR001789">
    <property type="entry name" value="Sig_transdc_resp-reg_receiver"/>
</dbReference>
<gene>
    <name evidence="7" type="ORF">SAMN04488500_11186</name>
</gene>
<protein>
    <submittedName>
        <fullName evidence="7">Two component transcriptional regulator, AraC family</fullName>
    </submittedName>
</protein>
<evidence type="ECO:0000313" key="8">
    <source>
        <dbReference type="Proteomes" id="UP000192738"/>
    </source>
</evidence>
<dbReference type="Proteomes" id="UP000192738">
    <property type="component" value="Unassembled WGS sequence"/>
</dbReference>
<dbReference type="PROSITE" id="PS00041">
    <property type="entry name" value="HTH_ARAC_FAMILY_1"/>
    <property type="match status" value="1"/>
</dbReference>
<dbReference type="InterPro" id="IPR018060">
    <property type="entry name" value="HTH_AraC"/>
</dbReference>
<dbReference type="GO" id="GO:0043565">
    <property type="term" value="F:sequence-specific DNA binding"/>
    <property type="evidence" value="ECO:0007669"/>
    <property type="project" value="InterPro"/>
</dbReference>
<keyword evidence="8" id="KW-1185">Reference proteome</keyword>
<dbReference type="Pfam" id="PF00072">
    <property type="entry name" value="Response_reg"/>
    <property type="match status" value="1"/>
</dbReference>
<evidence type="ECO:0000256" key="4">
    <source>
        <dbReference type="PROSITE-ProRule" id="PRU00169"/>
    </source>
</evidence>
<organism evidence="7 8">
    <name type="scientific">Sporomusa malonica</name>
    <dbReference type="NCBI Taxonomy" id="112901"/>
    <lineage>
        <taxon>Bacteria</taxon>
        <taxon>Bacillati</taxon>
        <taxon>Bacillota</taxon>
        <taxon>Negativicutes</taxon>
        <taxon>Selenomonadales</taxon>
        <taxon>Sporomusaceae</taxon>
        <taxon>Sporomusa</taxon>
    </lineage>
</organism>
<dbReference type="PROSITE" id="PS50110">
    <property type="entry name" value="RESPONSE_REGULATORY"/>
    <property type="match status" value="1"/>
</dbReference>
<dbReference type="GO" id="GO:0000160">
    <property type="term" value="P:phosphorelay signal transduction system"/>
    <property type="evidence" value="ECO:0007669"/>
    <property type="project" value="InterPro"/>
</dbReference>